<sequence>METGESSFKRGRKPSEKQPKSEEELERIRTAARERSRKMRARKEAEAIGQGRIPKGDVIERERQS</sequence>
<evidence type="ECO:0000313" key="3">
    <source>
        <dbReference type="Proteomes" id="UP000094385"/>
    </source>
</evidence>
<proteinExistence type="predicted"/>
<organism evidence="2 3">
    <name type="scientific">Lipomyces starkeyi NRRL Y-11557</name>
    <dbReference type="NCBI Taxonomy" id="675824"/>
    <lineage>
        <taxon>Eukaryota</taxon>
        <taxon>Fungi</taxon>
        <taxon>Dikarya</taxon>
        <taxon>Ascomycota</taxon>
        <taxon>Saccharomycotina</taxon>
        <taxon>Lipomycetes</taxon>
        <taxon>Lipomycetales</taxon>
        <taxon>Lipomycetaceae</taxon>
        <taxon>Lipomyces</taxon>
    </lineage>
</organism>
<feature type="non-terminal residue" evidence="2">
    <location>
        <position position="65"/>
    </location>
</feature>
<dbReference type="AlphaFoldDB" id="A0A1E3QHE7"/>
<gene>
    <name evidence="2" type="ORF">LIPSTDRAFT_67882</name>
</gene>
<evidence type="ECO:0000313" key="2">
    <source>
        <dbReference type="EMBL" id="ODQ76874.1"/>
    </source>
</evidence>
<keyword evidence="3" id="KW-1185">Reference proteome</keyword>
<feature type="region of interest" description="Disordered" evidence="1">
    <location>
        <begin position="1"/>
        <end position="65"/>
    </location>
</feature>
<protein>
    <submittedName>
        <fullName evidence="2">Uncharacterized protein</fullName>
    </submittedName>
</protein>
<evidence type="ECO:0000256" key="1">
    <source>
        <dbReference type="SAM" id="MobiDB-lite"/>
    </source>
</evidence>
<feature type="compositionally biased region" description="Basic and acidic residues" evidence="1">
    <location>
        <begin position="13"/>
        <end position="34"/>
    </location>
</feature>
<dbReference type="Proteomes" id="UP000094385">
    <property type="component" value="Unassembled WGS sequence"/>
</dbReference>
<name>A0A1E3QHE7_LIPST</name>
<reference evidence="2 3" key="1">
    <citation type="journal article" date="2016" name="Proc. Natl. Acad. Sci. U.S.A.">
        <title>Comparative genomics of biotechnologically important yeasts.</title>
        <authorList>
            <person name="Riley R."/>
            <person name="Haridas S."/>
            <person name="Wolfe K.H."/>
            <person name="Lopes M.R."/>
            <person name="Hittinger C.T."/>
            <person name="Goeker M."/>
            <person name="Salamov A.A."/>
            <person name="Wisecaver J.H."/>
            <person name="Long T.M."/>
            <person name="Calvey C.H."/>
            <person name="Aerts A.L."/>
            <person name="Barry K.W."/>
            <person name="Choi C."/>
            <person name="Clum A."/>
            <person name="Coughlan A.Y."/>
            <person name="Deshpande S."/>
            <person name="Douglass A.P."/>
            <person name="Hanson S.J."/>
            <person name="Klenk H.-P."/>
            <person name="LaButti K.M."/>
            <person name="Lapidus A."/>
            <person name="Lindquist E.A."/>
            <person name="Lipzen A.M."/>
            <person name="Meier-Kolthoff J.P."/>
            <person name="Ohm R.A."/>
            <person name="Otillar R.P."/>
            <person name="Pangilinan J.L."/>
            <person name="Peng Y."/>
            <person name="Rokas A."/>
            <person name="Rosa C.A."/>
            <person name="Scheuner C."/>
            <person name="Sibirny A.A."/>
            <person name="Slot J.C."/>
            <person name="Stielow J.B."/>
            <person name="Sun H."/>
            <person name="Kurtzman C.P."/>
            <person name="Blackwell M."/>
            <person name="Grigoriev I.V."/>
            <person name="Jeffries T.W."/>
        </authorList>
    </citation>
    <scope>NUCLEOTIDE SEQUENCE [LARGE SCALE GENOMIC DNA]</scope>
    <source>
        <strain evidence="2 3">NRRL Y-11557</strain>
    </source>
</reference>
<accession>A0A1E3QHE7</accession>
<dbReference type="EMBL" id="KV454289">
    <property type="protein sequence ID" value="ODQ76874.1"/>
    <property type="molecule type" value="Genomic_DNA"/>
</dbReference>
<feature type="compositionally biased region" description="Basic and acidic residues" evidence="1">
    <location>
        <begin position="54"/>
        <end position="65"/>
    </location>
</feature>